<gene>
    <name evidence="2" type="ORF">GCM10022384_70410</name>
</gene>
<keyword evidence="1" id="KW-0472">Membrane</keyword>
<feature type="transmembrane region" description="Helical" evidence="1">
    <location>
        <begin position="14"/>
        <end position="32"/>
    </location>
</feature>
<sequence>MTNGKCRAGLGRKVVAPALAVAVLAAGAHLWLNTNLFGPTDVCGGLVSADSADTVL</sequence>
<organism evidence="2 3">
    <name type="scientific">Streptomyces marokkonensis</name>
    <dbReference type="NCBI Taxonomy" id="324855"/>
    <lineage>
        <taxon>Bacteria</taxon>
        <taxon>Bacillati</taxon>
        <taxon>Actinomycetota</taxon>
        <taxon>Actinomycetes</taxon>
        <taxon>Kitasatosporales</taxon>
        <taxon>Streptomycetaceae</taxon>
        <taxon>Streptomyces</taxon>
    </lineage>
</organism>
<dbReference type="RefSeq" id="WP_345598155.1">
    <property type="nucleotide sequence ID" value="NZ_BAABCQ010000330.1"/>
</dbReference>
<evidence type="ECO:0000313" key="3">
    <source>
        <dbReference type="Proteomes" id="UP001500034"/>
    </source>
</evidence>
<keyword evidence="3" id="KW-1185">Reference proteome</keyword>
<name>A0ABP7SY54_9ACTN</name>
<evidence type="ECO:0000256" key="1">
    <source>
        <dbReference type="SAM" id="Phobius"/>
    </source>
</evidence>
<dbReference type="Proteomes" id="UP001500034">
    <property type="component" value="Unassembled WGS sequence"/>
</dbReference>
<comment type="caution">
    <text evidence="2">The sequence shown here is derived from an EMBL/GenBank/DDBJ whole genome shotgun (WGS) entry which is preliminary data.</text>
</comment>
<protein>
    <submittedName>
        <fullName evidence="2">Uncharacterized protein</fullName>
    </submittedName>
</protein>
<reference evidence="3" key="1">
    <citation type="journal article" date="2019" name="Int. J. Syst. Evol. Microbiol.">
        <title>The Global Catalogue of Microorganisms (GCM) 10K type strain sequencing project: providing services to taxonomists for standard genome sequencing and annotation.</title>
        <authorList>
            <consortium name="The Broad Institute Genomics Platform"/>
            <consortium name="The Broad Institute Genome Sequencing Center for Infectious Disease"/>
            <person name="Wu L."/>
            <person name="Ma J."/>
        </authorList>
    </citation>
    <scope>NUCLEOTIDE SEQUENCE [LARGE SCALE GENOMIC DNA]</scope>
    <source>
        <strain evidence="3">JCM 17027</strain>
    </source>
</reference>
<proteinExistence type="predicted"/>
<keyword evidence="1" id="KW-1133">Transmembrane helix</keyword>
<keyword evidence="1" id="KW-0812">Transmembrane</keyword>
<dbReference type="EMBL" id="BAABCQ010000330">
    <property type="protein sequence ID" value="GAA4018106.1"/>
    <property type="molecule type" value="Genomic_DNA"/>
</dbReference>
<accession>A0ABP7SY54</accession>
<evidence type="ECO:0000313" key="2">
    <source>
        <dbReference type="EMBL" id="GAA4018106.1"/>
    </source>
</evidence>